<dbReference type="Proteomes" id="UP000828941">
    <property type="component" value="Chromosome 3"/>
</dbReference>
<protein>
    <submittedName>
        <fullName evidence="1">Uncharacterized protein</fullName>
    </submittedName>
</protein>
<proteinExistence type="predicted"/>
<evidence type="ECO:0000313" key="2">
    <source>
        <dbReference type="Proteomes" id="UP000828941"/>
    </source>
</evidence>
<keyword evidence="2" id="KW-1185">Reference proteome</keyword>
<evidence type="ECO:0000313" key="1">
    <source>
        <dbReference type="EMBL" id="KAI4350677.1"/>
    </source>
</evidence>
<dbReference type="EMBL" id="CM039428">
    <property type="protein sequence ID" value="KAI4350677.1"/>
    <property type="molecule type" value="Genomic_DNA"/>
</dbReference>
<reference evidence="1 2" key="1">
    <citation type="journal article" date="2022" name="DNA Res.">
        <title>Chromosomal-level genome assembly of the orchid tree Bauhinia variegata (Leguminosae; Cercidoideae) supports the allotetraploid origin hypothesis of Bauhinia.</title>
        <authorList>
            <person name="Zhong Y."/>
            <person name="Chen Y."/>
            <person name="Zheng D."/>
            <person name="Pang J."/>
            <person name="Liu Y."/>
            <person name="Luo S."/>
            <person name="Meng S."/>
            <person name="Qian L."/>
            <person name="Wei D."/>
            <person name="Dai S."/>
            <person name="Zhou R."/>
        </authorList>
    </citation>
    <scope>NUCLEOTIDE SEQUENCE [LARGE SCALE GENOMIC DNA]</scope>
    <source>
        <strain evidence="1">BV-YZ2020</strain>
    </source>
</reference>
<gene>
    <name evidence="1" type="ORF">L6164_005108</name>
</gene>
<comment type="caution">
    <text evidence="1">The sequence shown here is derived from an EMBL/GenBank/DDBJ whole genome shotgun (WGS) entry which is preliminary data.</text>
</comment>
<sequence length="110" mass="12418">MIRGFGVKARKVLRISTAADLQFEAPLEIVLYLDPRLRAKNKQINTFDDNLKKLVDQMFDVMYKTNGIGLSAPQVGINVQLMVFNSVGILLKGCFLKIPRNPNSYVFISK</sequence>
<name>A0ACB9PQ16_BAUVA</name>
<organism evidence="1 2">
    <name type="scientific">Bauhinia variegata</name>
    <name type="common">Purple orchid tree</name>
    <name type="synonym">Phanera variegata</name>
    <dbReference type="NCBI Taxonomy" id="167791"/>
    <lineage>
        <taxon>Eukaryota</taxon>
        <taxon>Viridiplantae</taxon>
        <taxon>Streptophyta</taxon>
        <taxon>Embryophyta</taxon>
        <taxon>Tracheophyta</taxon>
        <taxon>Spermatophyta</taxon>
        <taxon>Magnoliopsida</taxon>
        <taxon>eudicotyledons</taxon>
        <taxon>Gunneridae</taxon>
        <taxon>Pentapetalae</taxon>
        <taxon>rosids</taxon>
        <taxon>fabids</taxon>
        <taxon>Fabales</taxon>
        <taxon>Fabaceae</taxon>
        <taxon>Cercidoideae</taxon>
        <taxon>Cercideae</taxon>
        <taxon>Bauhiniinae</taxon>
        <taxon>Bauhinia</taxon>
    </lineage>
</organism>
<accession>A0ACB9PQ16</accession>